<keyword evidence="4 6" id="KW-0472">Membrane</keyword>
<dbReference type="PIRSF" id="PIRSF006648">
    <property type="entry name" value="DrrB"/>
    <property type="match status" value="1"/>
</dbReference>
<dbReference type="RefSeq" id="WP_161884665.1">
    <property type="nucleotide sequence ID" value="NZ_CP017146.1"/>
</dbReference>
<keyword evidence="5" id="KW-0046">Antibiotic resistance</keyword>
<dbReference type="InterPro" id="IPR000412">
    <property type="entry name" value="ABC_2_transport"/>
</dbReference>
<dbReference type="PROSITE" id="PS51012">
    <property type="entry name" value="ABC_TM2"/>
    <property type="match status" value="1"/>
</dbReference>
<feature type="transmembrane region" description="Helical" evidence="6">
    <location>
        <begin position="252"/>
        <end position="270"/>
    </location>
</feature>
<evidence type="ECO:0000313" key="8">
    <source>
        <dbReference type="EMBL" id="QHO68315.1"/>
    </source>
</evidence>
<sequence length="283" mass="30923">MSGREVLSDAAWRERVLAGGVRPRRYGSWYVAEHRIRSMRSYGQTILATSIGNPLIYLFALGIGLATLVDANLGDDAVQGVSYLVFVAPALLGLAAVMVSAEEFTYPIMLGFKWNPIFFGMNAAPITGGQITNGILISVLARMVPTCVIYFIAMVLFGAVPSAVGILMIPIAVLTAMSVGLAIMAYTARIEQDKGQMALIMRFGITPMLLFSGTFFPLSQLPVYLQWIGWISPLWHGTELGRVISYSLAEPAWLTAVHVLYPAAIIVVCWRTSQRVFTARLNK</sequence>
<dbReference type="OrthoDB" id="9778589at2"/>
<gene>
    <name evidence="8" type="ORF">BHD05_00290</name>
</gene>
<dbReference type="Pfam" id="PF01061">
    <property type="entry name" value="ABC2_membrane"/>
    <property type="match status" value="1"/>
</dbReference>
<dbReference type="AlphaFoldDB" id="A0A7L5AF94"/>
<dbReference type="GO" id="GO:0046677">
    <property type="term" value="P:response to antibiotic"/>
    <property type="evidence" value="ECO:0007669"/>
    <property type="project" value="UniProtKB-KW"/>
</dbReference>
<dbReference type="InterPro" id="IPR047817">
    <property type="entry name" value="ABC2_TM_bact-type"/>
</dbReference>
<keyword evidence="6" id="KW-0813">Transport</keyword>
<feature type="transmembrane region" description="Helical" evidence="6">
    <location>
        <begin position="166"/>
        <end position="187"/>
    </location>
</feature>
<comment type="subcellular location">
    <subcellularLocation>
        <location evidence="6">Cell membrane</location>
        <topology evidence="6">Multi-pass membrane protein</topology>
    </subcellularLocation>
    <subcellularLocation>
        <location evidence="1">Membrane</location>
        <topology evidence="1">Multi-pass membrane protein</topology>
    </subcellularLocation>
</comment>
<evidence type="ECO:0000256" key="5">
    <source>
        <dbReference type="ARBA" id="ARBA00023251"/>
    </source>
</evidence>
<accession>A0A7L5AF94</accession>
<dbReference type="InterPro" id="IPR013525">
    <property type="entry name" value="ABC2_TM"/>
</dbReference>
<evidence type="ECO:0000256" key="6">
    <source>
        <dbReference type="RuleBase" id="RU361157"/>
    </source>
</evidence>
<dbReference type="GO" id="GO:0043190">
    <property type="term" value="C:ATP-binding cassette (ABC) transporter complex"/>
    <property type="evidence" value="ECO:0007669"/>
    <property type="project" value="InterPro"/>
</dbReference>
<keyword evidence="2 6" id="KW-0812">Transmembrane</keyword>
<protein>
    <recommendedName>
        <fullName evidence="6">Transport permease protein</fullName>
    </recommendedName>
</protein>
<feature type="domain" description="ABC transmembrane type-2" evidence="7">
    <location>
        <begin position="45"/>
        <end position="280"/>
    </location>
</feature>
<evidence type="ECO:0000256" key="4">
    <source>
        <dbReference type="ARBA" id="ARBA00023136"/>
    </source>
</evidence>
<evidence type="ECO:0000256" key="3">
    <source>
        <dbReference type="ARBA" id="ARBA00022989"/>
    </source>
</evidence>
<feature type="transmembrane region" description="Helical" evidence="6">
    <location>
        <begin position="139"/>
        <end position="160"/>
    </location>
</feature>
<comment type="caution">
    <text evidence="6">Lacks conserved residue(s) required for the propagation of feature annotation.</text>
</comment>
<dbReference type="InterPro" id="IPR051784">
    <property type="entry name" value="Nod_factor_ABC_transporter"/>
</dbReference>
<dbReference type="PANTHER" id="PTHR43229:SF2">
    <property type="entry name" value="NODULATION PROTEIN J"/>
    <property type="match status" value="1"/>
</dbReference>
<evidence type="ECO:0000313" key="9">
    <source>
        <dbReference type="Proteomes" id="UP000464507"/>
    </source>
</evidence>
<keyword evidence="9" id="KW-1185">Reference proteome</keyword>
<evidence type="ECO:0000256" key="1">
    <source>
        <dbReference type="ARBA" id="ARBA00004141"/>
    </source>
</evidence>
<reference evidence="8 9" key="1">
    <citation type="submission" date="2016-09" db="EMBL/GenBank/DDBJ databases">
        <title>Complete genome sequence of microbes from the polar regions.</title>
        <authorList>
            <person name="Liao L."/>
            <person name="Chen B."/>
        </authorList>
    </citation>
    <scope>NUCLEOTIDE SEQUENCE [LARGE SCALE GENOMIC DNA]</scope>
    <source>
        <strain evidence="8 9">ZS314</strain>
    </source>
</reference>
<feature type="transmembrane region" description="Helical" evidence="6">
    <location>
        <begin position="81"/>
        <end position="101"/>
    </location>
</feature>
<evidence type="ECO:0000256" key="2">
    <source>
        <dbReference type="ARBA" id="ARBA00022692"/>
    </source>
</evidence>
<comment type="similarity">
    <text evidence="6">Belongs to the ABC-2 integral membrane protein family.</text>
</comment>
<dbReference type="PRINTS" id="PR00164">
    <property type="entry name" value="ABC2TRNSPORT"/>
</dbReference>
<dbReference type="GO" id="GO:0140359">
    <property type="term" value="F:ABC-type transporter activity"/>
    <property type="evidence" value="ECO:0007669"/>
    <property type="project" value="InterPro"/>
</dbReference>
<dbReference type="EMBL" id="CP017146">
    <property type="protein sequence ID" value="QHO68315.1"/>
    <property type="molecule type" value="Genomic_DNA"/>
</dbReference>
<dbReference type="KEGG" id="mant:BHD05_00290"/>
<dbReference type="PANTHER" id="PTHR43229">
    <property type="entry name" value="NODULATION PROTEIN J"/>
    <property type="match status" value="1"/>
</dbReference>
<feature type="transmembrane region" description="Helical" evidence="6">
    <location>
        <begin position="45"/>
        <end position="69"/>
    </location>
</feature>
<evidence type="ECO:0000259" key="7">
    <source>
        <dbReference type="PROSITE" id="PS51012"/>
    </source>
</evidence>
<dbReference type="Proteomes" id="UP000464507">
    <property type="component" value="Chromosome"/>
</dbReference>
<organism evidence="8 9">
    <name type="scientific">Marisediminicola antarctica</name>
    <dbReference type="NCBI Taxonomy" id="674079"/>
    <lineage>
        <taxon>Bacteria</taxon>
        <taxon>Bacillati</taxon>
        <taxon>Actinomycetota</taxon>
        <taxon>Actinomycetes</taxon>
        <taxon>Micrococcales</taxon>
        <taxon>Microbacteriaceae</taxon>
        <taxon>Marisediminicola</taxon>
    </lineage>
</organism>
<keyword evidence="3 6" id="KW-1133">Transmembrane helix</keyword>
<name>A0A7L5AF94_9MICO</name>
<keyword evidence="6" id="KW-1003">Cell membrane</keyword>
<proteinExistence type="inferred from homology"/>